<evidence type="ECO:0000256" key="1">
    <source>
        <dbReference type="SAM" id="MobiDB-lite"/>
    </source>
</evidence>
<dbReference type="Proteomes" id="UP000708208">
    <property type="component" value="Unassembled WGS sequence"/>
</dbReference>
<dbReference type="GO" id="GO:0004252">
    <property type="term" value="F:serine-type endopeptidase activity"/>
    <property type="evidence" value="ECO:0007669"/>
    <property type="project" value="InterPro"/>
</dbReference>
<dbReference type="InterPro" id="IPR001254">
    <property type="entry name" value="Trypsin_dom"/>
</dbReference>
<accession>A0A8J2KIX0</accession>
<reference evidence="3" key="1">
    <citation type="submission" date="2021-06" db="EMBL/GenBank/DDBJ databases">
        <authorList>
            <person name="Hodson N. C."/>
            <person name="Mongue J. A."/>
            <person name="Jaron S. K."/>
        </authorList>
    </citation>
    <scope>NUCLEOTIDE SEQUENCE</scope>
</reference>
<proteinExistence type="predicted"/>
<gene>
    <name evidence="3" type="ORF">AFUS01_LOCUS29373</name>
</gene>
<feature type="compositionally biased region" description="Polar residues" evidence="1">
    <location>
        <begin position="1"/>
        <end position="10"/>
    </location>
</feature>
<feature type="non-terminal residue" evidence="3">
    <location>
        <position position="1"/>
    </location>
</feature>
<dbReference type="GO" id="GO:0006508">
    <property type="term" value="P:proteolysis"/>
    <property type="evidence" value="ECO:0007669"/>
    <property type="project" value="InterPro"/>
</dbReference>
<sequence>MGTGTTNGDSGSPLICRDEKGPYATGVVSWGPLEGE</sequence>
<dbReference type="AlphaFoldDB" id="A0A8J2KIX0"/>
<dbReference type="Pfam" id="PF00089">
    <property type="entry name" value="Trypsin"/>
    <property type="match status" value="1"/>
</dbReference>
<dbReference type="OrthoDB" id="546450at2759"/>
<evidence type="ECO:0000313" key="4">
    <source>
        <dbReference type="Proteomes" id="UP000708208"/>
    </source>
</evidence>
<evidence type="ECO:0000259" key="2">
    <source>
        <dbReference type="Pfam" id="PF00089"/>
    </source>
</evidence>
<evidence type="ECO:0000313" key="3">
    <source>
        <dbReference type="EMBL" id="CAG7818896.1"/>
    </source>
</evidence>
<keyword evidence="4" id="KW-1185">Reference proteome</keyword>
<organism evidence="3 4">
    <name type="scientific">Allacma fusca</name>
    <dbReference type="NCBI Taxonomy" id="39272"/>
    <lineage>
        <taxon>Eukaryota</taxon>
        <taxon>Metazoa</taxon>
        <taxon>Ecdysozoa</taxon>
        <taxon>Arthropoda</taxon>
        <taxon>Hexapoda</taxon>
        <taxon>Collembola</taxon>
        <taxon>Symphypleona</taxon>
        <taxon>Sminthuridae</taxon>
        <taxon>Allacma</taxon>
    </lineage>
</organism>
<protein>
    <recommendedName>
        <fullName evidence="2">Peptidase S1 domain-containing protein</fullName>
    </recommendedName>
</protein>
<dbReference type="EMBL" id="CAJVCH010433587">
    <property type="protein sequence ID" value="CAG7818896.1"/>
    <property type="molecule type" value="Genomic_DNA"/>
</dbReference>
<comment type="caution">
    <text evidence="3">The sequence shown here is derived from an EMBL/GenBank/DDBJ whole genome shotgun (WGS) entry which is preliminary data.</text>
</comment>
<feature type="region of interest" description="Disordered" evidence="1">
    <location>
        <begin position="1"/>
        <end position="36"/>
    </location>
</feature>
<feature type="domain" description="Peptidase S1" evidence="2">
    <location>
        <begin position="4"/>
        <end position="31"/>
    </location>
</feature>
<name>A0A8J2KIX0_9HEXA</name>